<evidence type="ECO:0000256" key="1">
    <source>
        <dbReference type="SAM" id="MobiDB-lite"/>
    </source>
</evidence>
<dbReference type="Pfam" id="PF08553">
    <property type="entry name" value="VID27"/>
    <property type="match status" value="1"/>
</dbReference>
<gene>
    <name evidence="5" type="ORF">CANINC_000175</name>
</gene>
<reference evidence="5 6" key="1">
    <citation type="journal article" date="2019" name="Front. Genet.">
        <title>Whole-Genome Sequencing of the Opportunistic Yeast Pathogen Candida inconspicua Uncovers Its Hybrid Origin.</title>
        <authorList>
            <person name="Mixao V."/>
            <person name="Hansen A.P."/>
            <person name="Saus E."/>
            <person name="Boekhout T."/>
            <person name="Lass-Florl C."/>
            <person name="Gabaldon T."/>
        </authorList>
    </citation>
    <scope>NUCLEOTIDE SEQUENCE [LARGE SCALE GENOMIC DNA]</scope>
    <source>
        <strain evidence="5 6">CBS 180</strain>
    </source>
</reference>
<dbReference type="Pfam" id="PF17747">
    <property type="entry name" value="VID27_PH"/>
    <property type="match status" value="1"/>
</dbReference>
<sequence>MNIVKRLLYKSKAYGAEDSAMIPSGQLYLVRSPSSPKSENECLYNDAILTIRKTRHEFDHELVVWKNNESESDSLDNDEDVNVTDEEQFFENESNILKTFLIDSNLKLCLFERYDEKIITWRDMEGDIGDMFEYRITKTVPNDTIEQFMTKIYMCKYERKYQKSSVGIDLSDLKEFIVDRNDIFENCLNSANTISASSTMNMSDLLASSGRNLKETADYDNNEIEYESDFENPEHLTYESDAHSVSDFEDDEYVDANETLISEISKEDMKHRVLLESYSCKAYIYDSKFQAFKIKANSAIVSLYELTDWNYCLEVKDSSNNAILTISLITNQMDPAFRFEQLSFLFNTYTKMNAFTWLLKFEDRVVFDKFQTLFMKLHWQYKNEKSWNNINEVDEQYLSDMMDVLDVDDPEEDSSSNALSEDDSDDEIVESSAYKGLSERKTKTNVDESDDEDDDKKFDFIKGNKNKGLVMGLKTDCAFISRGDKIGIFRVDKKDGIQFNAAIEKLSYSKDGKKRITPDKMMLLDNDRTMIVQDERFTNSLHKVDLEYGKVVEDWSMKRDDENINIESFTTNTKYGDLISDPTFMGISSQSMFRVDLRIKQGYVSENGKSYKSKVNFKQVATTSKGYIAVASKNGEIRLYDKLGSNAKTVLPALGDEIIGLSTSNDGRYILATCESYILLIDLMIQNGKFANKLGFERSFSINEKPLPKKIQLKPEHMAYIKKNYGFNVKFSIATFNETSHGDLPTHIISSIGPFAITWKFDKVLQNQKNCYKLKQYSDTVIMSEFSNNNNKKMVLTLPDDITLTSTNSFRNPNDELSIVKTAF</sequence>
<dbReference type="InterPro" id="IPR040768">
    <property type="entry name" value="Vid27_PH"/>
</dbReference>
<dbReference type="InterPro" id="IPR036322">
    <property type="entry name" value="WD40_repeat_dom_sf"/>
</dbReference>
<organism evidence="5 6">
    <name type="scientific">Pichia inconspicua</name>
    <dbReference type="NCBI Taxonomy" id="52247"/>
    <lineage>
        <taxon>Eukaryota</taxon>
        <taxon>Fungi</taxon>
        <taxon>Dikarya</taxon>
        <taxon>Ascomycota</taxon>
        <taxon>Saccharomycotina</taxon>
        <taxon>Pichiomycetes</taxon>
        <taxon>Pichiales</taxon>
        <taxon>Pichiaceae</taxon>
        <taxon>Pichia</taxon>
    </lineage>
</organism>
<feature type="region of interest" description="Disordered" evidence="1">
    <location>
        <begin position="409"/>
        <end position="428"/>
    </location>
</feature>
<dbReference type="EMBL" id="SELW01000039">
    <property type="protein sequence ID" value="TID31232.1"/>
    <property type="molecule type" value="Genomic_DNA"/>
</dbReference>
<dbReference type="PANTHER" id="PTHR31913:SF0">
    <property type="entry name" value="VACUOLAR IMPORT AND DEGRADATION PROTEIN 27"/>
    <property type="match status" value="1"/>
</dbReference>
<proteinExistence type="predicted"/>
<evidence type="ECO:0000313" key="6">
    <source>
        <dbReference type="Proteomes" id="UP000307173"/>
    </source>
</evidence>
<name>A0A4T0X8H1_9ASCO</name>
<evidence type="ECO:0000313" key="5">
    <source>
        <dbReference type="EMBL" id="TID31232.1"/>
    </source>
</evidence>
<dbReference type="Proteomes" id="UP000307173">
    <property type="component" value="Unassembled WGS sequence"/>
</dbReference>
<evidence type="ECO:0000259" key="2">
    <source>
        <dbReference type="Pfam" id="PF08553"/>
    </source>
</evidence>
<dbReference type="InterPro" id="IPR013863">
    <property type="entry name" value="VID27_C"/>
</dbReference>
<dbReference type="PANTHER" id="PTHR31913">
    <property type="entry name" value="VACUOLAR IMPORT AND DEGRADATION PROTEIN 27"/>
    <property type="match status" value="1"/>
</dbReference>
<keyword evidence="6" id="KW-1185">Reference proteome</keyword>
<dbReference type="InterPro" id="IPR040979">
    <property type="entry name" value="Vid27_N"/>
</dbReference>
<accession>A0A4T0X8H1</accession>
<comment type="caution">
    <text evidence="5">The sequence shown here is derived from an EMBL/GenBank/DDBJ whole genome shotgun (WGS) entry which is preliminary data.</text>
</comment>
<evidence type="ECO:0000259" key="3">
    <source>
        <dbReference type="Pfam" id="PF17747"/>
    </source>
</evidence>
<evidence type="ECO:0008006" key="7">
    <source>
        <dbReference type="Google" id="ProtNLM"/>
    </source>
</evidence>
<feature type="domain" description="Vacuolar import/degradation Vid27 C-terminal" evidence="2">
    <location>
        <begin position="464"/>
        <end position="816"/>
    </location>
</feature>
<evidence type="ECO:0000259" key="4">
    <source>
        <dbReference type="Pfam" id="PF17748"/>
    </source>
</evidence>
<feature type="domain" description="Vid27 PH-like" evidence="3">
    <location>
        <begin position="282"/>
        <end position="380"/>
    </location>
</feature>
<protein>
    <recommendedName>
        <fullName evidence="7">Vacuolar import/degradation Vid27 C-terminal domain-containing protein</fullName>
    </recommendedName>
</protein>
<dbReference type="SUPFAM" id="SSF50978">
    <property type="entry name" value="WD40 repeat-like"/>
    <property type="match status" value="1"/>
</dbReference>
<dbReference type="AlphaFoldDB" id="A0A4T0X8H1"/>
<dbReference type="OrthoDB" id="10251113at2759"/>
<feature type="domain" description="Vid27 N-terminal" evidence="4">
    <location>
        <begin position="1"/>
        <end position="176"/>
    </location>
</feature>
<dbReference type="GO" id="GO:0005634">
    <property type="term" value="C:nucleus"/>
    <property type="evidence" value="ECO:0007669"/>
    <property type="project" value="TreeGrafter"/>
</dbReference>
<dbReference type="InterPro" id="IPR040458">
    <property type="entry name" value="Vid27"/>
</dbReference>
<dbReference type="Pfam" id="PF17748">
    <property type="entry name" value="VID27_N"/>
    <property type="match status" value="1"/>
</dbReference>
<dbReference type="GO" id="GO:0005737">
    <property type="term" value="C:cytoplasm"/>
    <property type="evidence" value="ECO:0007669"/>
    <property type="project" value="TreeGrafter"/>
</dbReference>